<keyword evidence="2" id="KW-1185">Reference proteome</keyword>
<dbReference type="Proteomes" id="UP000193396">
    <property type="component" value="Unassembled WGS sequence"/>
</dbReference>
<gene>
    <name evidence="1" type="ORF">TALK_21845</name>
</gene>
<organism evidence="1 2">
    <name type="scientific">Thalassospira alkalitolerans</name>
    <dbReference type="NCBI Taxonomy" id="1293890"/>
    <lineage>
        <taxon>Bacteria</taxon>
        <taxon>Pseudomonadati</taxon>
        <taxon>Pseudomonadota</taxon>
        <taxon>Alphaproteobacteria</taxon>
        <taxon>Rhodospirillales</taxon>
        <taxon>Thalassospiraceae</taxon>
        <taxon>Thalassospira</taxon>
    </lineage>
</organism>
<sequence>MLFESPATIILGRWEFGESKKTIHFSPNGYANLYNQSGKELTSGYWQAERCYPQFKTFDMNLPLTEKGQMKTYLFQVRFESNFEAKMYTMTRNKKRGYIIHEDYVNLLKVQ</sequence>
<dbReference type="AlphaFoldDB" id="A0A1Y2L5D3"/>
<protein>
    <submittedName>
        <fullName evidence="1">Uncharacterized protein</fullName>
    </submittedName>
</protein>
<reference evidence="1 2" key="1">
    <citation type="submission" date="2014-03" db="EMBL/GenBank/DDBJ databases">
        <title>The draft genome sequence of Thalassospira alkalitolerans JCM 18968.</title>
        <authorList>
            <person name="Lai Q."/>
            <person name="Shao Z."/>
        </authorList>
    </citation>
    <scope>NUCLEOTIDE SEQUENCE [LARGE SCALE GENOMIC DNA]</scope>
    <source>
        <strain evidence="1 2">JCM 18968</strain>
    </source>
</reference>
<evidence type="ECO:0000313" key="1">
    <source>
        <dbReference type="EMBL" id="OSQ41939.1"/>
    </source>
</evidence>
<name>A0A1Y2L5D3_9PROT</name>
<dbReference type="EMBL" id="JFKB01000049">
    <property type="protein sequence ID" value="OSQ41939.1"/>
    <property type="molecule type" value="Genomic_DNA"/>
</dbReference>
<evidence type="ECO:0000313" key="2">
    <source>
        <dbReference type="Proteomes" id="UP000193396"/>
    </source>
</evidence>
<comment type="caution">
    <text evidence="1">The sequence shown here is derived from an EMBL/GenBank/DDBJ whole genome shotgun (WGS) entry which is preliminary data.</text>
</comment>
<proteinExistence type="predicted"/>
<accession>A0A1Y2L5D3</accession>